<proteinExistence type="predicted"/>
<organism evidence="2 3">
    <name type="scientific">Clonostachys rhizophaga</name>
    <dbReference type="NCBI Taxonomy" id="160324"/>
    <lineage>
        <taxon>Eukaryota</taxon>
        <taxon>Fungi</taxon>
        <taxon>Dikarya</taxon>
        <taxon>Ascomycota</taxon>
        <taxon>Pezizomycotina</taxon>
        <taxon>Sordariomycetes</taxon>
        <taxon>Hypocreomycetidae</taxon>
        <taxon>Hypocreales</taxon>
        <taxon>Bionectriaceae</taxon>
        <taxon>Clonostachys</taxon>
    </lineage>
</organism>
<dbReference type="Proteomes" id="UP000696573">
    <property type="component" value="Unassembled WGS sequence"/>
</dbReference>
<feature type="compositionally biased region" description="Basic and acidic residues" evidence="1">
    <location>
        <begin position="39"/>
        <end position="50"/>
    </location>
</feature>
<name>A0A9N9VEH0_9HYPO</name>
<gene>
    <name evidence="2" type="ORF">CRHIZ90672A_00010388</name>
</gene>
<feature type="compositionally biased region" description="Polar residues" evidence="1">
    <location>
        <begin position="51"/>
        <end position="63"/>
    </location>
</feature>
<accession>A0A9N9VEH0</accession>
<evidence type="ECO:0000313" key="3">
    <source>
        <dbReference type="Proteomes" id="UP000696573"/>
    </source>
</evidence>
<comment type="caution">
    <text evidence="2">The sequence shown here is derived from an EMBL/GenBank/DDBJ whole genome shotgun (WGS) entry which is preliminary data.</text>
</comment>
<dbReference type="AlphaFoldDB" id="A0A9N9VEH0"/>
<evidence type="ECO:0000313" key="2">
    <source>
        <dbReference type="EMBL" id="CAH0021709.1"/>
    </source>
</evidence>
<protein>
    <submittedName>
        <fullName evidence="2">Uncharacterized protein</fullName>
    </submittedName>
</protein>
<reference evidence="2" key="1">
    <citation type="submission" date="2021-10" db="EMBL/GenBank/DDBJ databases">
        <authorList>
            <person name="Piombo E."/>
        </authorList>
    </citation>
    <scope>NUCLEOTIDE SEQUENCE</scope>
</reference>
<evidence type="ECO:0000256" key="1">
    <source>
        <dbReference type="SAM" id="MobiDB-lite"/>
    </source>
</evidence>
<keyword evidence="3" id="KW-1185">Reference proteome</keyword>
<dbReference type="EMBL" id="CABFNQ020000659">
    <property type="protein sequence ID" value="CAH0021709.1"/>
    <property type="molecule type" value="Genomic_DNA"/>
</dbReference>
<sequence length="145" mass="16168">MKNQLQHEEAIQSFEAEVENASKEASKIARATLSSKPKVIRDTNEGREESNQTIYGATASQRPNEQRDSENSISRKKAREDLVVSGPEGLSMMAMSEHSSLAYPHETIKYIELQRGSSGGFGFASLIRGMQDSTITSTVYQDRYF</sequence>
<feature type="region of interest" description="Disordered" evidence="1">
    <location>
        <begin position="16"/>
        <end position="81"/>
    </location>
</feature>